<evidence type="ECO:0000256" key="2">
    <source>
        <dbReference type="ARBA" id="ARBA00022649"/>
    </source>
</evidence>
<dbReference type="InterPro" id="IPR038570">
    <property type="entry name" value="HicA_sf"/>
</dbReference>
<comment type="similarity">
    <text evidence="1">Belongs to the HicA mRNA interferase family.</text>
</comment>
<proteinExistence type="inferred from homology"/>
<name>A0ABX4FM08_9PAST</name>
<dbReference type="EMBL" id="NLFK01000005">
    <property type="protein sequence ID" value="OZN24872.1"/>
    <property type="molecule type" value="Genomic_DNA"/>
</dbReference>
<evidence type="ECO:0000256" key="3">
    <source>
        <dbReference type="ARBA" id="ARBA00022722"/>
    </source>
</evidence>
<evidence type="ECO:0000256" key="7">
    <source>
        <dbReference type="ARBA" id="ARBA00023016"/>
    </source>
</evidence>
<evidence type="ECO:0000256" key="1">
    <source>
        <dbReference type="ARBA" id="ARBA00006620"/>
    </source>
</evidence>
<evidence type="ECO:0000313" key="9">
    <source>
        <dbReference type="Proteomes" id="UP000215738"/>
    </source>
</evidence>
<keyword evidence="4" id="KW-0255">Endonuclease</keyword>
<evidence type="ECO:0000313" key="8">
    <source>
        <dbReference type="EMBL" id="OZN24872.1"/>
    </source>
</evidence>
<keyword evidence="3" id="KW-0540">Nuclease</keyword>
<dbReference type="Pfam" id="PF07927">
    <property type="entry name" value="HicA_toxin"/>
    <property type="match status" value="1"/>
</dbReference>
<gene>
    <name evidence="8" type="ORF">CFY87_05930</name>
</gene>
<comment type="caution">
    <text evidence="8">The sequence shown here is derived from an EMBL/GenBank/DDBJ whole genome shotgun (WGS) entry which is preliminary data.</text>
</comment>
<dbReference type="SUPFAM" id="SSF54786">
    <property type="entry name" value="YcfA/nrd intein domain"/>
    <property type="match status" value="1"/>
</dbReference>
<dbReference type="Gene3D" id="3.30.920.30">
    <property type="entry name" value="Hypothetical protein"/>
    <property type="match status" value="1"/>
</dbReference>
<sequence>MDSDTMIKLLKKNGWELDSITGSHHHFEKKNQKGAGKVTVPHPRKDLGFLEKKIKKQAGL</sequence>
<keyword evidence="6" id="KW-0694">RNA-binding</keyword>
<reference evidence="8 9" key="1">
    <citation type="submission" date="2017-07" db="EMBL/GenBank/DDBJ databases">
        <title>Virulence factors identified in Actinobacillus seminis.</title>
        <authorList>
            <person name="Negrete-Abascal E."/>
            <person name="Vaca-Pacheco S."/>
            <person name="Montes-Garcia F."/>
            <person name="Leyto-Gil A.M."/>
            <person name="Fragoso-Garcia E."/>
            <person name="Carvente-Garcia R."/>
            <person name="Perez-Agueros S."/>
            <person name="Castelan-Sanchez H.G."/>
            <person name="Garcia-Molina A."/>
            <person name="Villamar T.E."/>
            <person name="Vazquez-Cruz C."/>
        </authorList>
    </citation>
    <scope>NUCLEOTIDE SEQUENCE [LARGE SCALE GENOMIC DNA]</scope>
    <source>
        <strain evidence="8 9">ATCC 15768</strain>
    </source>
</reference>
<keyword evidence="2" id="KW-1277">Toxin-antitoxin system</keyword>
<dbReference type="Proteomes" id="UP000215738">
    <property type="component" value="Unassembled WGS sequence"/>
</dbReference>
<keyword evidence="5" id="KW-0378">Hydrolase</keyword>
<evidence type="ECO:0000256" key="6">
    <source>
        <dbReference type="ARBA" id="ARBA00022884"/>
    </source>
</evidence>
<evidence type="ECO:0000256" key="4">
    <source>
        <dbReference type="ARBA" id="ARBA00022759"/>
    </source>
</evidence>
<organism evidence="8 9">
    <name type="scientific">Actinobacillus seminis</name>
    <dbReference type="NCBI Taxonomy" id="722"/>
    <lineage>
        <taxon>Bacteria</taxon>
        <taxon>Pseudomonadati</taxon>
        <taxon>Pseudomonadota</taxon>
        <taxon>Gammaproteobacteria</taxon>
        <taxon>Pasteurellales</taxon>
        <taxon>Pasteurellaceae</taxon>
        <taxon>Actinobacillus</taxon>
    </lineage>
</organism>
<keyword evidence="7" id="KW-0346">Stress response</keyword>
<keyword evidence="9" id="KW-1185">Reference proteome</keyword>
<evidence type="ECO:0000256" key="5">
    <source>
        <dbReference type="ARBA" id="ARBA00022801"/>
    </source>
</evidence>
<dbReference type="RefSeq" id="WP_094946325.1">
    <property type="nucleotide sequence ID" value="NZ_JBMHIA010000075.1"/>
</dbReference>
<accession>A0ABX4FM08</accession>
<protein>
    <submittedName>
        <fullName evidence="8">Addiction module toxin, HicA family</fullName>
    </submittedName>
</protein>
<dbReference type="InterPro" id="IPR012933">
    <property type="entry name" value="HicA_mRNA_interferase"/>
</dbReference>